<evidence type="ECO:0000313" key="2">
    <source>
        <dbReference type="EMBL" id="AXG06070.1"/>
    </source>
</evidence>
<feature type="compositionally biased region" description="Low complexity" evidence="1">
    <location>
        <begin position="159"/>
        <end position="169"/>
    </location>
</feature>
<feature type="region of interest" description="Disordered" evidence="1">
    <location>
        <begin position="118"/>
        <end position="179"/>
    </location>
</feature>
<keyword evidence="3" id="KW-1185">Reference proteome</keyword>
<dbReference type="GeneID" id="37282962"/>
<reference evidence="2 3" key="1">
    <citation type="submission" date="2018-07" db="EMBL/GenBank/DDBJ databases">
        <title>Genome sequences of Haloplanus sp. CBA1113.</title>
        <authorList>
            <person name="Kim Y.B."/>
            <person name="Roh S.W."/>
        </authorList>
    </citation>
    <scope>NUCLEOTIDE SEQUENCE [LARGE SCALE GENOMIC DNA]</scope>
    <source>
        <strain evidence="2 3">CBA1113</strain>
    </source>
</reference>
<dbReference type="Proteomes" id="UP000253273">
    <property type="component" value="Chromosome"/>
</dbReference>
<accession>A0A345E1J8</accession>
<protein>
    <submittedName>
        <fullName evidence="2">Uncharacterized protein</fullName>
    </submittedName>
</protein>
<evidence type="ECO:0000256" key="1">
    <source>
        <dbReference type="SAM" id="MobiDB-lite"/>
    </source>
</evidence>
<dbReference type="RefSeq" id="WP_114585216.1">
    <property type="nucleotide sequence ID" value="NZ_CP031150.1"/>
</dbReference>
<dbReference type="OrthoDB" id="242565at2157"/>
<feature type="region of interest" description="Disordered" evidence="1">
    <location>
        <begin position="207"/>
        <end position="273"/>
    </location>
</feature>
<dbReference type="EMBL" id="CP031150">
    <property type="protein sequence ID" value="AXG06070.1"/>
    <property type="molecule type" value="Genomic_DNA"/>
</dbReference>
<organism evidence="2 3">
    <name type="scientific">Haloplanus rubicundus</name>
    <dbReference type="NCBI Taxonomy" id="1547898"/>
    <lineage>
        <taxon>Archaea</taxon>
        <taxon>Methanobacteriati</taxon>
        <taxon>Methanobacteriota</taxon>
        <taxon>Stenosarchaea group</taxon>
        <taxon>Halobacteria</taxon>
        <taxon>Halobacteriales</taxon>
        <taxon>Haloferacaceae</taxon>
        <taxon>Haloplanus</taxon>
    </lineage>
</organism>
<dbReference type="AlphaFoldDB" id="A0A345E1J8"/>
<name>A0A345E1J8_9EURY</name>
<gene>
    <name evidence="2" type="ORF">DU500_06215</name>
</gene>
<proteinExistence type="predicted"/>
<feature type="compositionally biased region" description="Basic and acidic residues" evidence="1">
    <location>
        <begin position="147"/>
        <end position="158"/>
    </location>
</feature>
<dbReference type="KEGG" id="haj:DU500_06215"/>
<evidence type="ECO:0000313" key="3">
    <source>
        <dbReference type="Proteomes" id="UP000253273"/>
    </source>
</evidence>
<feature type="compositionally biased region" description="Polar residues" evidence="1">
    <location>
        <begin position="120"/>
        <end position="129"/>
    </location>
</feature>
<sequence>MARAPGEPFRDRLAGLDPETLTAFVAAVYDARGWTVTDEGGDGETLVWPPGTERPRRLAVHAEDDPAVTLRDDAGDDATTLDAADLRRMVRYALEDEDWIRLCREFFECDPEAVVLSAPTAESTPTDTAGTDRGGTERQSAVDDGAETPRDDEPRGAPDTDAAAAAARTGGEEGDDDGTAATWSATRVVAAGLAVALVVAGVVAAGPALTSSSGSGGDGSALGDDNGTETESPSTVRPAAPPDVMDREGRPVAPGGGEEVSVPEPRPPGVGTSGVDNVSEMIAAHEAALSNRSYRLSVDHREYADGRPTGVVRERTVVESSTRYRSDVTWMGVVRQTPSAVGDASTYADGNGLYIRLSQEPGSTIITYADSDRDRFARRTVSYLRETVSGSDLRIVDAVRHDGTTWIWITVSRDDAVGSLLVDEDGLVHELHYEYTHRPSDGPPVHVEVTMRVTPANVTATPPPWLDRR</sequence>